<evidence type="ECO:0000313" key="1">
    <source>
        <dbReference type="EMBL" id="OLF56157.1"/>
    </source>
</evidence>
<reference evidence="1 2" key="1">
    <citation type="submission" date="2016-12" db="EMBL/GenBank/DDBJ databases">
        <authorList>
            <person name="Song W.-J."/>
            <person name="Kurnit D.M."/>
        </authorList>
    </citation>
    <scope>NUCLEOTIDE SEQUENCE [LARGE SCALE GENOMIC DNA]</scope>
    <source>
        <strain evidence="1 2">PCL1601</strain>
    </source>
</reference>
<gene>
    <name evidence="1" type="ORF">BTN82_04545</name>
</gene>
<accession>A0A1Q8EWH7</accession>
<comment type="caution">
    <text evidence="1">The sequence shown here is derived from an EMBL/GenBank/DDBJ whole genome shotgun (WGS) entry which is preliminary data.</text>
</comment>
<proteinExistence type="predicted"/>
<protein>
    <submittedName>
        <fullName evidence="1">Uncharacterized protein</fullName>
    </submittedName>
</protein>
<name>A0A1Q8EWH7_9PSED</name>
<dbReference type="Proteomes" id="UP000185578">
    <property type="component" value="Unassembled WGS sequence"/>
</dbReference>
<sequence>MPLAELQRRLFDSPAPGAMAKYLSLNPGLGDTVKAGSLIVLSDPANHACTYEEAQLMQAAEQVKIALEPLTPAEADFMLRHQAKIAGFTGQASTWLGIGTATMGKHLDKLRETLHDMERLHQDSYRQHGHLKSPEFFARRQQLLKQLDAQLLNSTRLRGYTSLGDHPKLKTALGLSSRSLVHQWDKAGGPGQIPGYVAHIKSTSRAAKYMQAGGYVGIALGGVSSVLKVQEVCQAGSGDESCRKVMFTETGKFAGSTAGGILGTETAMAGSRLICAALGASTAIGGVICVATLVGVGTSLGTDSGDVLGQRVGEIIYESAQPW</sequence>
<dbReference type="EMBL" id="MSCT01000005">
    <property type="protein sequence ID" value="OLF56157.1"/>
    <property type="molecule type" value="Genomic_DNA"/>
</dbReference>
<organism evidence="1 2">
    <name type="scientific">Pseudomonas chlororaphis</name>
    <dbReference type="NCBI Taxonomy" id="587753"/>
    <lineage>
        <taxon>Bacteria</taxon>
        <taxon>Pseudomonadati</taxon>
        <taxon>Pseudomonadota</taxon>
        <taxon>Gammaproteobacteria</taxon>
        <taxon>Pseudomonadales</taxon>
        <taxon>Pseudomonadaceae</taxon>
        <taxon>Pseudomonas</taxon>
    </lineage>
</organism>
<evidence type="ECO:0000313" key="2">
    <source>
        <dbReference type="Proteomes" id="UP000185578"/>
    </source>
</evidence>
<dbReference type="AlphaFoldDB" id="A0A1Q8EWH7"/>